<organism evidence="2 3">
    <name type="scientific">Fusarium oxysporum f. sp. cubense (strain race 1)</name>
    <name type="common">Panama disease fungus</name>
    <dbReference type="NCBI Taxonomy" id="1229664"/>
    <lineage>
        <taxon>Eukaryota</taxon>
        <taxon>Fungi</taxon>
        <taxon>Dikarya</taxon>
        <taxon>Ascomycota</taxon>
        <taxon>Pezizomycotina</taxon>
        <taxon>Sordariomycetes</taxon>
        <taxon>Hypocreomycetidae</taxon>
        <taxon>Hypocreales</taxon>
        <taxon>Nectriaceae</taxon>
        <taxon>Fusarium</taxon>
        <taxon>Fusarium oxysporum species complex</taxon>
    </lineage>
</organism>
<feature type="transmembrane region" description="Helical" evidence="1">
    <location>
        <begin position="22"/>
        <end position="44"/>
    </location>
</feature>
<keyword evidence="1" id="KW-1133">Transmembrane helix</keyword>
<dbReference type="AlphaFoldDB" id="N4TQZ8"/>
<dbReference type="EMBL" id="KB730459">
    <property type="protein sequence ID" value="ENH66008.1"/>
    <property type="molecule type" value="Genomic_DNA"/>
</dbReference>
<gene>
    <name evidence="2" type="ORF">FOC1_g10001125</name>
</gene>
<accession>N4TQZ8</accession>
<keyword evidence="1" id="KW-0472">Membrane</keyword>
<evidence type="ECO:0000313" key="3">
    <source>
        <dbReference type="Proteomes" id="UP000016928"/>
    </source>
</evidence>
<keyword evidence="1" id="KW-0812">Transmembrane</keyword>
<proteinExistence type="predicted"/>
<dbReference type="VEuPathDB" id="FungiDB:FOC1_g10001125"/>
<evidence type="ECO:0000313" key="2">
    <source>
        <dbReference type="EMBL" id="ENH66008.1"/>
    </source>
</evidence>
<protein>
    <submittedName>
        <fullName evidence="2">Uncharacterized protein</fullName>
    </submittedName>
</protein>
<dbReference type="HOGENOM" id="CLU_2558324_0_0_1"/>
<dbReference type="Proteomes" id="UP000016928">
    <property type="component" value="Unassembled WGS sequence"/>
</dbReference>
<sequence>MWLWHTSFETAGTSDLAFRCQFIAIFLIVVWCLSLGMFITFLYFETFGIPALMKQMFSDMAKLWQRKKLFDTEDDKLAYEEI</sequence>
<reference evidence="3" key="1">
    <citation type="submission" date="2012-09" db="EMBL/GenBank/DDBJ databases">
        <title>Genome sequencing and comparative transcriptomics of race 1 and race 4 of banana pathogen: Fusarium oxysporum f. sp. cubense.</title>
        <authorList>
            <person name="Fang X."/>
            <person name="Huang J."/>
        </authorList>
    </citation>
    <scope>NUCLEOTIDE SEQUENCE [LARGE SCALE GENOMIC DNA]</scope>
    <source>
        <strain evidence="3">race 1</strain>
    </source>
</reference>
<evidence type="ECO:0000256" key="1">
    <source>
        <dbReference type="SAM" id="Phobius"/>
    </source>
</evidence>
<name>N4TQZ8_FUSC1</name>
<reference evidence="3" key="2">
    <citation type="journal article" date="2014" name="PLoS ONE">
        <title>Genome and Transcriptome Analysis of the Fungal Pathogen Fusarium oxysporum f. sp. cubense Causing Banana Vascular Wilt Disease.</title>
        <authorList>
            <person name="Guo L."/>
            <person name="Han L."/>
            <person name="Yang L."/>
            <person name="Zeng H."/>
            <person name="Fan D."/>
            <person name="Zhu Y."/>
            <person name="Feng Y."/>
            <person name="Wang G."/>
            <person name="Peng C."/>
            <person name="Jiang X."/>
            <person name="Zhou D."/>
            <person name="Ni P."/>
            <person name="Liang C."/>
            <person name="Liu L."/>
            <person name="Wang J."/>
            <person name="Mao C."/>
            <person name="Fang X."/>
            <person name="Peng M."/>
            <person name="Huang J."/>
        </authorList>
    </citation>
    <scope>NUCLEOTIDE SEQUENCE [LARGE SCALE GENOMIC DNA]</scope>
    <source>
        <strain evidence="3">race 1</strain>
    </source>
</reference>